<dbReference type="PANTHER" id="PTHR13465:SF2">
    <property type="entry name" value="PHAGOSOME ASSEMBLY FACTOR 1"/>
    <property type="match status" value="1"/>
</dbReference>
<reference evidence="2 3" key="1">
    <citation type="submission" date="2021-02" db="EMBL/GenBank/DDBJ databases">
        <title>Variation within the Batrachochytrium salamandrivorans European outbreak.</title>
        <authorList>
            <person name="Kelly M."/>
            <person name="Pasmans F."/>
            <person name="Shea T.P."/>
            <person name="Munoz J.F."/>
            <person name="Carranza S."/>
            <person name="Cuomo C.A."/>
            <person name="Martel A."/>
        </authorList>
    </citation>
    <scope>NUCLEOTIDE SEQUENCE [LARGE SCALE GENOMIC DNA]</scope>
    <source>
        <strain evidence="2 3">AMFP18/2</strain>
    </source>
</reference>
<evidence type="ECO:0000313" key="2">
    <source>
        <dbReference type="EMBL" id="KAH6586014.1"/>
    </source>
</evidence>
<evidence type="ECO:0000256" key="1">
    <source>
        <dbReference type="ARBA" id="ARBA00024339"/>
    </source>
</evidence>
<protein>
    <submittedName>
        <fullName evidence="2">Uncharacterized protein</fullName>
    </submittedName>
</protein>
<dbReference type="InterPro" id="IPR039156">
    <property type="entry name" value="PHAF1/BROMI"/>
</dbReference>
<accession>A0ABQ8EST7</accession>
<organism evidence="2 3">
    <name type="scientific">Batrachochytrium salamandrivorans</name>
    <dbReference type="NCBI Taxonomy" id="1357716"/>
    <lineage>
        <taxon>Eukaryota</taxon>
        <taxon>Fungi</taxon>
        <taxon>Fungi incertae sedis</taxon>
        <taxon>Chytridiomycota</taxon>
        <taxon>Chytridiomycota incertae sedis</taxon>
        <taxon>Chytridiomycetes</taxon>
        <taxon>Rhizophydiales</taxon>
        <taxon>Rhizophydiales incertae sedis</taxon>
        <taxon>Batrachochytrium</taxon>
    </lineage>
</organism>
<dbReference type="InterPro" id="IPR005373">
    <property type="entry name" value="PHAF1"/>
</dbReference>
<dbReference type="EMBL" id="JAFCIX010000577">
    <property type="protein sequence ID" value="KAH6586014.1"/>
    <property type="molecule type" value="Genomic_DNA"/>
</dbReference>
<evidence type="ECO:0000313" key="3">
    <source>
        <dbReference type="Proteomes" id="UP001648503"/>
    </source>
</evidence>
<dbReference type="Pfam" id="PF03676">
    <property type="entry name" value="PHAF1"/>
    <property type="match status" value="1"/>
</dbReference>
<comment type="caution">
    <text evidence="2">The sequence shown here is derived from an EMBL/GenBank/DDBJ whole genome shotgun (WGS) entry which is preliminary data.</text>
</comment>
<gene>
    <name evidence="2" type="ORF">BASA50_000957</name>
</gene>
<dbReference type="Proteomes" id="UP001648503">
    <property type="component" value="Unassembled WGS sequence"/>
</dbReference>
<name>A0ABQ8EST7_9FUNG</name>
<keyword evidence="3" id="KW-1185">Reference proteome</keyword>
<proteinExistence type="inferred from homology"/>
<comment type="similarity">
    <text evidence="1">Belongs to the PHAF1 family.</text>
</comment>
<dbReference type="PANTHER" id="PTHR13465">
    <property type="entry name" value="UPF0183 PROTEIN"/>
    <property type="match status" value="1"/>
</dbReference>
<sequence length="366" mass="40877">MASFAIVPGKSLGKLALGLPLPAVIAYLQRERHYFRKYELKFGDQAPFEHPIVLNLVDNGVALRFDPVSQRLASIEIYDFEPMVLTYEGVAFSSSSIIATFLLIYNTFGPTYPGEFDQEKLKYTLKYPGIAFVFMIPETFLSGMNSADLPITFPDGTTPVVSKMYIFNGPSLAETEVVKLGLHDIYYERVIVNPCSGLKFTLRGGSVELGATCQDVLAEIGKPEDIVDKKQGKMDIHRNTSDKLLMNPSYIWNYFSMGIDIVFDGTFHRVTKMILHTNMLGHHDVNKYAACNFDIVMGTQSDGRHIHSTAKWDDIKSMGGNSPLGPPVIFNQNPNHNPFGSTSYYALNNILFEIMKNGHIASITVY</sequence>